<protein>
    <submittedName>
        <fullName evidence="1">Uncharacterized protein</fullName>
    </submittedName>
</protein>
<dbReference type="EMBL" id="JAOYFB010000004">
    <property type="protein sequence ID" value="KAK4014111.1"/>
    <property type="molecule type" value="Genomic_DNA"/>
</dbReference>
<keyword evidence="2" id="KW-1185">Reference proteome</keyword>
<comment type="caution">
    <text evidence="1">The sequence shown here is derived from an EMBL/GenBank/DDBJ whole genome shotgun (WGS) entry which is preliminary data.</text>
</comment>
<sequence length="59" mass="6814">MNHEASREVNRITKLSGPEKWTSFRYGCTLLLQRARVLNVVTRLEPRPEPTSCETKNKA</sequence>
<dbReference type="Proteomes" id="UP001234178">
    <property type="component" value="Unassembled WGS sequence"/>
</dbReference>
<evidence type="ECO:0000313" key="2">
    <source>
        <dbReference type="Proteomes" id="UP001234178"/>
    </source>
</evidence>
<reference evidence="1 2" key="1">
    <citation type="journal article" date="2023" name="Nucleic Acids Res.">
        <title>The hologenome of Daphnia magna reveals possible DNA methylation and microbiome-mediated evolution of the host genome.</title>
        <authorList>
            <person name="Chaturvedi A."/>
            <person name="Li X."/>
            <person name="Dhandapani V."/>
            <person name="Marshall H."/>
            <person name="Kissane S."/>
            <person name="Cuenca-Cambronero M."/>
            <person name="Asole G."/>
            <person name="Calvet F."/>
            <person name="Ruiz-Romero M."/>
            <person name="Marangio P."/>
            <person name="Guigo R."/>
            <person name="Rago D."/>
            <person name="Mirbahai L."/>
            <person name="Eastwood N."/>
            <person name="Colbourne J.K."/>
            <person name="Zhou J."/>
            <person name="Mallon E."/>
            <person name="Orsini L."/>
        </authorList>
    </citation>
    <scope>NUCLEOTIDE SEQUENCE [LARGE SCALE GENOMIC DNA]</scope>
    <source>
        <strain evidence="1">LRV0_1</strain>
    </source>
</reference>
<evidence type="ECO:0000313" key="1">
    <source>
        <dbReference type="EMBL" id="KAK4014111.1"/>
    </source>
</evidence>
<gene>
    <name evidence="1" type="ORF">OUZ56_026655</name>
</gene>
<organism evidence="1 2">
    <name type="scientific">Daphnia magna</name>
    <dbReference type="NCBI Taxonomy" id="35525"/>
    <lineage>
        <taxon>Eukaryota</taxon>
        <taxon>Metazoa</taxon>
        <taxon>Ecdysozoa</taxon>
        <taxon>Arthropoda</taxon>
        <taxon>Crustacea</taxon>
        <taxon>Branchiopoda</taxon>
        <taxon>Diplostraca</taxon>
        <taxon>Cladocera</taxon>
        <taxon>Anomopoda</taxon>
        <taxon>Daphniidae</taxon>
        <taxon>Daphnia</taxon>
    </lineage>
</organism>
<accession>A0ABQ9ZN69</accession>
<proteinExistence type="predicted"/>
<name>A0ABQ9ZN69_9CRUS</name>